<organism evidence="1 2">
    <name type="scientific">Ovis ammon polii x Ovis aries</name>
    <dbReference type="NCBI Taxonomy" id="2918886"/>
    <lineage>
        <taxon>Eukaryota</taxon>
        <taxon>Metazoa</taxon>
        <taxon>Chordata</taxon>
        <taxon>Craniata</taxon>
        <taxon>Vertebrata</taxon>
        <taxon>Euteleostomi</taxon>
        <taxon>Mammalia</taxon>
        <taxon>Eutheria</taxon>
        <taxon>Laurasiatheria</taxon>
        <taxon>Artiodactyla</taxon>
        <taxon>Ruminantia</taxon>
        <taxon>Pecora</taxon>
        <taxon>Bovidae</taxon>
        <taxon>Caprinae</taxon>
        <taxon>Ovis</taxon>
    </lineage>
</organism>
<proteinExistence type="predicted"/>
<sequence>MCVQVRSQMLAYQEGILAASDSVPTAAHSAVAPGPLGMSSLDLCLFRFLIFVPYIVLHKMIIAEQNKSANDIQSAGQPQSGTELASRVSAALTDAAAYLRFLGRLAAEIDSRVLQEVAELQLSAWAPVSSDFRVAPVTSTMERKMNRDGVMGQAAMFYPIYSLENLVCDNLGGNKPALSSAKERASLRFLF</sequence>
<accession>A0ACB9VB09</accession>
<dbReference type="Proteomes" id="UP001057279">
    <property type="component" value="Linkage Group LG03"/>
</dbReference>
<gene>
    <name evidence="1" type="ORF">MJG53_004951</name>
</gene>
<name>A0ACB9VB09_9CETA</name>
<dbReference type="EMBL" id="CM043028">
    <property type="protein sequence ID" value="KAI4587164.1"/>
    <property type="molecule type" value="Genomic_DNA"/>
</dbReference>
<evidence type="ECO:0000313" key="1">
    <source>
        <dbReference type="EMBL" id="KAI4587164.1"/>
    </source>
</evidence>
<comment type="caution">
    <text evidence="1">The sequence shown here is derived from an EMBL/GenBank/DDBJ whole genome shotgun (WGS) entry which is preliminary data.</text>
</comment>
<protein>
    <submittedName>
        <fullName evidence="1">Uncharacterized protein</fullName>
    </submittedName>
</protein>
<keyword evidence="2" id="KW-1185">Reference proteome</keyword>
<reference evidence="1" key="1">
    <citation type="submission" date="2022-03" db="EMBL/GenBank/DDBJ databases">
        <title>Genomic analyses of argali, domestic sheep and their hybrids provide insights into chromosomal evolution, heterosis and genetic basis of agronomic traits.</title>
        <authorList>
            <person name="Li M."/>
        </authorList>
    </citation>
    <scope>NUCLEOTIDE SEQUENCE</scope>
    <source>
        <strain evidence="1">F1 hybrid</strain>
    </source>
</reference>
<evidence type="ECO:0000313" key="2">
    <source>
        <dbReference type="Proteomes" id="UP001057279"/>
    </source>
</evidence>